<dbReference type="SMART" id="SM00848">
    <property type="entry name" value="Inhibitor_I29"/>
    <property type="match status" value="1"/>
</dbReference>
<dbReference type="PROSITE" id="PS00640">
    <property type="entry name" value="THIOL_PROTEASE_ASN"/>
    <property type="match status" value="1"/>
</dbReference>
<evidence type="ECO:0000256" key="3">
    <source>
        <dbReference type="ARBA" id="ARBA00022801"/>
    </source>
</evidence>
<evidence type="ECO:0000256" key="1">
    <source>
        <dbReference type="ARBA" id="ARBA00008455"/>
    </source>
</evidence>
<dbReference type="InterPro" id="IPR038765">
    <property type="entry name" value="Papain-like_cys_pep_sf"/>
</dbReference>
<dbReference type="InterPro" id="IPR000668">
    <property type="entry name" value="Peptidase_C1A_C"/>
</dbReference>
<keyword evidence="9" id="KW-1185">Reference proteome</keyword>
<feature type="domain" description="Peptidase C1A papain C-terminal" evidence="7">
    <location>
        <begin position="133"/>
        <end position="351"/>
    </location>
</feature>
<sequence>NKKEKSRRATTISFINLAFLTLLVLIISLSFGGITATNSQRNEAEMFEHWLVENGKNYNGLGEKERRFIVFKDNLKRIKEHNSDPNHSCQRGLNQFSDLTADEFRSIYLGGKMDKKSVSDVALRYQYKEGDILPDEVDWRKRGAVVPRVKTQGDCGGCWAFAATGAVESINQITTGELISLSEQELLDCDRTDNFGYIGGGAVWAFDFIVSNDGIVTDEVYPYTGNDTAACKAIEMPATRVVTINGREVVPVNDEMSLKKAVAHQPITVMTSAANMSDYTSGVYKGPCSNLGGDHNVIIVGYGTSSDEGDYWLIRNSWGPGWGEGGYLRLQRNFHEPTGKCSVAMAPVYPIKWKSSSDLLSPSVFKLVLLFAFQLISLVLL</sequence>
<evidence type="ECO:0000259" key="7">
    <source>
        <dbReference type="SMART" id="SM00645"/>
    </source>
</evidence>
<dbReference type="InterPro" id="IPR013201">
    <property type="entry name" value="Prot_inhib_I29"/>
</dbReference>
<feature type="transmembrane region" description="Helical" evidence="6">
    <location>
        <begin position="12"/>
        <end position="34"/>
    </location>
</feature>
<feature type="non-terminal residue" evidence="10">
    <location>
        <position position="1"/>
    </location>
</feature>
<evidence type="ECO:0000256" key="5">
    <source>
        <dbReference type="ARBA" id="ARBA00023157"/>
    </source>
</evidence>
<protein>
    <submittedName>
        <fullName evidence="10">Probable cysteine protease RDL3</fullName>
    </submittedName>
</protein>
<organism evidence="9 10">
    <name type="scientific">Camelina sativa</name>
    <name type="common">False flax</name>
    <name type="synonym">Myagrum sativum</name>
    <dbReference type="NCBI Taxonomy" id="90675"/>
    <lineage>
        <taxon>Eukaryota</taxon>
        <taxon>Viridiplantae</taxon>
        <taxon>Streptophyta</taxon>
        <taxon>Embryophyta</taxon>
        <taxon>Tracheophyta</taxon>
        <taxon>Spermatophyta</taxon>
        <taxon>Magnoliopsida</taxon>
        <taxon>eudicotyledons</taxon>
        <taxon>Gunneridae</taxon>
        <taxon>Pentapetalae</taxon>
        <taxon>rosids</taxon>
        <taxon>malvids</taxon>
        <taxon>Brassicales</taxon>
        <taxon>Brassicaceae</taxon>
        <taxon>Camelineae</taxon>
        <taxon>Camelina</taxon>
    </lineage>
</organism>
<dbReference type="Gene3D" id="3.90.70.10">
    <property type="entry name" value="Cysteine proteinases"/>
    <property type="match status" value="1"/>
</dbReference>
<dbReference type="GO" id="GO:0008233">
    <property type="term" value="F:peptidase activity"/>
    <property type="evidence" value="ECO:0007669"/>
    <property type="project" value="UniProtKB-KW"/>
</dbReference>
<evidence type="ECO:0000256" key="4">
    <source>
        <dbReference type="ARBA" id="ARBA00022807"/>
    </source>
</evidence>
<dbReference type="InterPro" id="IPR039417">
    <property type="entry name" value="Peptidase_C1A_papain-like"/>
</dbReference>
<keyword evidence="4" id="KW-0788">Thiol protease</keyword>
<evidence type="ECO:0000313" key="10">
    <source>
        <dbReference type="RefSeq" id="XP_019101843.1"/>
    </source>
</evidence>
<proteinExistence type="inferred from homology"/>
<feature type="domain" description="Cathepsin propeptide inhibitor" evidence="8">
    <location>
        <begin position="47"/>
        <end position="104"/>
    </location>
</feature>
<evidence type="ECO:0000313" key="9">
    <source>
        <dbReference type="Proteomes" id="UP000694864"/>
    </source>
</evidence>
<dbReference type="GO" id="GO:0006508">
    <property type="term" value="P:proteolysis"/>
    <property type="evidence" value="ECO:0007669"/>
    <property type="project" value="UniProtKB-KW"/>
</dbReference>
<keyword evidence="3" id="KW-0378">Hydrolase</keyword>
<keyword evidence="5" id="KW-1015">Disulfide bond</keyword>
<dbReference type="PRINTS" id="PR00705">
    <property type="entry name" value="PAPAIN"/>
</dbReference>
<reference evidence="9" key="1">
    <citation type="journal article" date="2014" name="Nat. Commun.">
        <title>The emerging biofuel crop Camelina sativa retains a highly undifferentiated hexaploid genome structure.</title>
        <authorList>
            <person name="Kagale S."/>
            <person name="Koh C."/>
            <person name="Nixon J."/>
            <person name="Bollina V."/>
            <person name="Clarke W.E."/>
            <person name="Tuteja R."/>
            <person name="Spillane C."/>
            <person name="Robinson S.J."/>
            <person name="Links M.G."/>
            <person name="Clarke C."/>
            <person name="Higgins E.E."/>
            <person name="Huebert T."/>
            <person name="Sharpe A.G."/>
            <person name="Parkin I.A."/>
        </authorList>
    </citation>
    <scope>NUCLEOTIDE SEQUENCE [LARGE SCALE GENOMIC DNA]</scope>
    <source>
        <strain evidence="9">cv. DH55</strain>
    </source>
</reference>
<dbReference type="Pfam" id="PF00112">
    <property type="entry name" value="Peptidase_C1"/>
    <property type="match status" value="1"/>
</dbReference>
<reference evidence="10" key="2">
    <citation type="submission" date="2025-08" db="UniProtKB">
        <authorList>
            <consortium name="RefSeq"/>
        </authorList>
    </citation>
    <scope>IDENTIFICATION</scope>
    <source>
        <tissue evidence="10">Leaf</tissue>
    </source>
</reference>
<accession>A0ABM1RS55</accession>
<name>A0ABM1RS55_CAMSA</name>
<dbReference type="InterPro" id="IPR013128">
    <property type="entry name" value="Peptidase_C1A"/>
</dbReference>
<keyword evidence="6" id="KW-0472">Membrane</keyword>
<dbReference type="InterPro" id="IPR025661">
    <property type="entry name" value="Pept_asp_AS"/>
</dbReference>
<keyword evidence="2 10" id="KW-0645">Protease</keyword>
<dbReference type="CDD" id="cd02248">
    <property type="entry name" value="Peptidase_C1A"/>
    <property type="match status" value="1"/>
</dbReference>
<keyword evidence="6" id="KW-1133">Transmembrane helix</keyword>
<comment type="similarity">
    <text evidence="1">Belongs to the peptidase C1 family.</text>
</comment>
<dbReference type="InterPro" id="IPR000169">
    <property type="entry name" value="Pept_cys_AS"/>
</dbReference>
<dbReference type="Proteomes" id="UP000694864">
    <property type="component" value="Chromosome 6"/>
</dbReference>
<keyword evidence="6" id="KW-0812">Transmembrane</keyword>
<dbReference type="GeneID" id="104698802"/>
<gene>
    <name evidence="10" type="primary">LOC104698802</name>
</gene>
<evidence type="ECO:0000259" key="8">
    <source>
        <dbReference type="SMART" id="SM00848"/>
    </source>
</evidence>
<dbReference type="SMART" id="SM00645">
    <property type="entry name" value="Pept_C1"/>
    <property type="match status" value="1"/>
</dbReference>
<evidence type="ECO:0000256" key="6">
    <source>
        <dbReference type="SAM" id="Phobius"/>
    </source>
</evidence>
<dbReference type="PANTHER" id="PTHR12411">
    <property type="entry name" value="CYSTEINE PROTEASE FAMILY C1-RELATED"/>
    <property type="match status" value="1"/>
</dbReference>
<dbReference type="PROSITE" id="PS00139">
    <property type="entry name" value="THIOL_PROTEASE_CYS"/>
    <property type="match status" value="1"/>
</dbReference>
<dbReference type="RefSeq" id="XP_019101843.1">
    <property type="nucleotide sequence ID" value="XM_019246298.1"/>
</dbReference>
<evidence type="ECO:0000256" key="2">
    <source>
        <dbReference type="ARBA" id="ARBA00022670"/>
    </source>
</evidence>
<dbReference type="Pfam" id="PF08246">
    <property type="entry name" value="Inhibitor_I29"/>
    <property type="match status" value="1"/>
</dbReference>
<dbReference type="SUPFAM" id="SSF54001">
    <property type="entry name" value="Cysteine proteinases"/>
    <property type="match status" value="1"/>
</dbReference>